<gene>
    <name evidence="2" type="ORF">A3B14_00560</name>
</gene>
<dbReference type="Proteomes" id="UP000176800">
    <property type="component" value="Unassembled WGS sequence"/>
</dbReference>
<feature type="transmembrane region" description="Helical" evidence="1">
    <location>
        <begin position="6"/>
        <end position="31"/>
    </location>
</feature>
<accession>A0A1G2U186</accession>
<dbReference type="AlphaFoldDB" id="A0A1G2U186"/>
<protein>
    <submittedName>
        <fullName evidence="2">Uncharacterized protein</fullName>
    </submittedName>
</protein>
<keyword evidence="1" id="KW-0812">Transmembrane</keyword>
<comment type="caution">
    <text evidence="2">The sequence shown here is derived from an EMBL/GenBank/DDBJ whole genome shotgun (WGS) entry which is preliminary data.</text>
</comment>
<evidence type="ECO:0000256" key="1">
    <source>
        <dbReference type="SAM" id="Phobius"/>
    </source>
</evidence>
<sequence>MESFLLWWSVISTILGVIFLVANAVQLALYVKEKSLILKEKEIHKSQVKVWQHHANGIQMGLLVGSLGKFSAVDDLRELVKAIQQDAQSLHKSLTEERLFTDEEIKERMLNNEKETQERLRAVGQRSQHVPAIQESVSS</sequence>
<reference evidence="2 3" key="1">
    <citation type="journal article" date="2016" name="Nat. Commun.">
        <title>Thousands of microbial genomes shed light on interconnected biogeochemical processes in an aquifer system.</title>
        <authorList>
            <person name="Anantharaman K."/>
            <person name="Brown C.T."/>
            <person name="Hug L.A."/>
            <person name="Sharon I."/>
            <person name="Castelle C.J."/>
            <person name="Probst A.J."/>
            <person name="Thomas B.C."/>
            <person name="Singh A."/>
            <person name="Wilkins M.J."/>
            <person name="Karaoz U."/>
            <person name="Brodie E.L."/>
            <person name="Williams K.H."/>
            <person name="Hubbard S.S."/>
            <person name="Banfield J.F."/>
        </authorList>
    </citation>
    <scope>NUCLEOTIDE SEQUENCE [LARGE SCALE GENOMIC DNA]</scope>
</reference>
<keyword evidence="1" id="KW-0472">Membrane</keyword>
<evidence type="ECO:0000313" key="2">
    <source>
        <dbReference type="EMBL" id="OHB03253.1"/>
    </source>
</evidence>
<organism evidence="2 3">
    <name type="scientific">Candidatus Zambryskibacteria bacterium RIFCSPLOWO2_01_FULL_45_21</name>
    <dbReference type="NCBI Taxonomy" id="1802761"/>
    <lineage>
        <taxon>Bacteria</taxon>
        <taxon>Candidatus Zambryskiibacteriota</taxon>
    </lineage>
</organism>
<evidence type="ECO:0000313" key="3">
    <source>
        <dbReference type="Proteomes" id="UP000176800"/>
    </source>
</evidence>
<name>A0A1G2U186_9BACT</name>
<keyword evidence="1" id="KW-1133">Transmembrane helix</keyword>
<dbReference type="EMBL" id="MHWE01000021">
    <property type="protein sequence ID" value="OHB03253.1"/>
    <property type="molecule type" value="Genomic_DNA"/>
</dbReference>
<proteinExistence type="predicted"/>